<evidence type="ECO:0000313" key="2">
    <source>
        <dbReference type="EMBL" id="PVX30572.1"/>
    </source>
</evidence>
<organism evidence="2 3">
    <name type="scientific">Sphingomonas pokkalii</name>
    <dbReference type="NCBI Taxonomy" id="2175090"/>
    <lineage>
        <taxon>Bacteria</taxon>
        <taxon>Pseudomonadati</taxon>
        <taxon>Pseudomonadota</taxon>
        <taxon>Alphaproteobacteria</taxon>
        <taxon>Sphingomonadales</taxon>
        <taxon>Sphingomonadaceae</taxon>
        <taxon>Sphingomonas</taxon>
    </lineage>
</organism>
<evidence type="ECO:0000313" key="3">
    <source>
        <dbReference type="Proteomes" id="UP000245890"/>
    </source>
</evidence>
<dbReference type="SUPFAM" id="SSF54593">
    <property type="entry name" value="Glyoxalase/Bleomycin resistance protein/Dihydroxybiphenyl dioxygenase"/>
    <property type="match status" value="1"/>
</dbReference>
<evidence type="ECO:0000259" key="1">
    <source>
        <dbReference type="PROSITE" id="PS51819"/>
    </source>
</evidence>
<proteinExistence type="predicted"/>
<dbReference type="Gene3D" id="3.10.180.10">
    <property type="entry name" value="2,3-Dihydroxybiphenyl 1,2-Dioxygenase, domain 1"/>
    <property type="match status" value="1"/>
</dbReference>
<sequence length="153" mass="16845">MNARDISKDILGIPLTDFWIEREVLGGVEHVFALASYGLADGSALSFFHFADPELQARYAAKPQGLFVHLALKIAPEQQVALRDRLQAAGIPAMEFDHGYARSLYVEDPDGQTLELCVDPEHHGEGAKESARDALTRWLAGDRTPNNHLPRAA</sequence>
<dbReference type="EMBL" id="QENQ01000001">
    <property type="protein sequence ID" value="PVX30572.1"/>
    <property type="molecule type" value="Genomic_DNA"/>
</dbReference>
<dbReference type="Proteomes" id="UP000245890">
    <property type="component" value="Unassembled WGS sequence"/>
</dbReference>
<feature type="domain" description="VOC" evidence="1">
    <location>
        <begin position="1"/>
        <end position="119"/>
    </location>
</feature>
<dbReference type="InterPro" id="IPR037523">
    <property type="entry name" value="VOC_core"/>
</dbReference>
<dbReference type="PROSITE" id="PS51819">
    <property type="entry name" value="VOC"/>
    <property type="match status" value="1"/>
</dbReference>
<name>A0A2U0SGV4_9SPHN</name>
<protein>
    <submittedName>
        <fullName evidence="2">VOC family protein</fullName>
    </submittedName>
</protein>
<dbReference type="AlphaFoldDB" id="A0A2U0SGV4"/>
<keyword evidence="3" id="KW-1185">Reference proteome</keyword>
<dbReference type="InterPro" id="IPR029068">
    <property type="entry name" value="Glyas_Bleomycin-R_OHBP_Dase"/>
</dbReference>
<dbReference type="RefSeq" id="WP_116469982.1">
    <property type="nucleotide sequence ID" value="NZ_QENQ01000001.1"/>
</dbReference>
<comment type="caution">
    <text evidence="2">The sequence shown here is derived from an EMBL/GenBank/DDBJ whole genome shotgun (WGS) entry which is preliminary data.</text>
</comment>
<gene>
    <name evidence="2" type="ORF">DD559_15515</name>
</gene>
<accession>A0A2U0SGV4</accession>
<reference evidence="2 3" key="1">
    <citation type="submission" date="2018-05" db="EMBL/GenBank/DDBJ databases">
        <title>Description of Sphingomonas pokkalii sp nov, isolated from the rhizosphere of saline tolerant pokkali rice and its draft genome analysis.</title>
        <authorList>
            <person name="Menon R."/>
            <person name="Kumari S."/>
            <person name="Rameshkumar N."/>
        </authorList>
    </citation>
    <scope>NUCLEOTIDE SEQUENCE [LARGE SCALE GENOMIC DNA]</scope>
    <source>
        <strain evidence="2 3">L3B27</strain>
    </source>
</reference>